<dbReference type="PANTHER" id="PTHR46696">
    <property type="entry name" value="P450, PUTATIVE (EUROFUNG)-RELATED"/>
    <property type="match status" value="1"/>
</dbReference>
<evidence type="ECO:0000256" key="1">
    <source>
        <dbReference type="ARBA" id="ARBA00010617"/>
    </source>
</evidence>
<keyword evidence="3 7" id="KW-0479">Metal-binding</keyword>
<dbReference type="InterPro" id="IPR017972">
    <property type="entry name" value="Cyt_P450_CS"/>
</dbReference>
<sequence>MTQQDSATAVEFPIPPAPTLYHPAPQLAQLRAHQPVAKVTLDDGTTGYLVTRYADVRQVLIDPRFSRAAANAMGPGGAQTGVSMLAEDSMISLDPPEHTRLRRLVAGAFTARRVEQLRPKVRALVDELLAEVTARPHPVDLVEHFSLPLPVRVICELLGVPPQDQHIFHAWSDTVMSDASRDPDEIRSTIVKLGEYFGKLIADKRATPADDLMTALIAARDEGDRLTEKELLNLCFGLLIAGHETTANQINMFLLTLMSFPEEYQRLAASPELVPQAVEELMRFVQLGDSSSNGLPRITTEAVELSGVTIPAGSVVLTSALAANRDESVFSDPDRLDLSREVAQHLSFGAGAHHCLGAQLARMELQEALSGLLRHLPGLQIAVPDSQLRFKSGMILRSLETLPVTWQHEA</sequence>
<dbReference type="Proteomes" id="UP000612899">
    <property type="component" value="Unassembled WGS sequence"/>
</dbReference>
<dbReference type="InterPro" id="IPR002397">
    <property type="entry name" value="Cyt_P450_B"/>
</dbReference>
<dbReference type="PRINTS" id="PR00385">
    <property type="entry name" value="P450"/>
</dbReference>
<keyword evidence="5 7" id="KW-0408">Iron</keyword>
<dbReference type="SUPFAM" id="SSF48264">
    <property type="entry name" value="Cytochrome P450"/>
    <property type="match status" value="1"/>
</dbReference>
<dbReference type="InterPro" id="IPR036396">
    <property type="entry name" value="Cyt_P450_sf"/>
</dbReference>
<dbReference type="EMBL" id="BONY01000010">
    <property type="protein sequence ID" value="GIH04038.1"/>
    <property type="molecule type" value="Genomic_DNA"/>
</dbReference>
<dbReference type="GO" id="GO:0004497">
    <property type="term" value="F:monooxygenase activity"/>
    <property type="evidence" value="ECO:0007669"/>
    <property type="project" value="UniProtKB-KW"/>
</dbReference>
<dbReference type="Pfam" id="PF00067">
    <property type="entry name" value="p450"/>
    <property type="match status" value="1"/>
</dbReference>
<keyword evidence="2 7" id="KW-0349">Heme</keyword>
<dbReference type="Gene3D" id="1.10.630.10">
    <property type="entry name" value="Cytochrome P450"/>
    <property type="match status" value="1"/>
</dbReference>
<evidence type="ECO:0000313" key="8">
    <source>
        <dbReference type="EMBL" id="GIH04038.1"/>
    </source>
</evidence>
<keyword evidence="6 7" id="KW-0503">Monooxygenase</keyword>
<dbReference type="FunFam" id="1.10.630.10:FF:000018">
    <property type="entry name" value="Cytochrome P450 monooxygenase"/>
    <property type="match status" value="1"/>
</dbReference>
<evidence type="ECO:0000313" key="9">
    <source>
        <dbReference type="Proteomes" id="UP000612899"/>
    </source>
</evidence>
<dbReference type="GO" id="GO:0005506">
    <property type="term" value="F:iron ion binding"/>
    <property type="evidence" value="ECO:0007669"/>
    <property type="project" value="InterPro"/>
</dbReference>
<protein>
    <submittedName>
        <fullName evidence="8">Cytochrome P450</fullName>
    </submittedName>
</protein>
<gene>
    <name evidence="8" type="ORF">Rhe02_21050</name>
</gene>
<keyword evidence="4 7" id="KW-0560">Oxidoreductase</keyword>
<reference evidence="8" key="1">
    <citation type="submission" date="2021-01" db="EMBL/GenBank/DDBJ databases">
        <title>Whole genome shotgun sequence of Rhizocola hellebori NBRC 109834.</title>
        <authorList>
            <person name="Komaki H."/>
            <person name="Tamura T."/>
        </authorList>
    </citation>
    <scope>NUCLEOTIDE SEQUENCE</scope>
    <source>
        <strain evidence="8">NBRC 109834</strain>
    </source>
</reference>
<evidence type="ECO:0000256" key="2">
    <source>
        <dbReference type="ARBA" id="ARBA00022617"/>
    </source>
</evidence>
<dbReference type="AlphaFoldDB" id="A0A8J3Q4X3"/>
<evidence type="ECO:0000256" key="7">
    <source>
        <dbReference type="RuleBase" id="RU000461"/>
    </source>
</evidence>
<organism evidence="8 9">
    <name type="scientific">Rhizocola hellebori</name>
    <dbReference type="NCBI Taxonomy" id="1392758"/>
    <lineage>
        <taxon>Bacteria</taxon>
        <taxon>Bacillati</taxon>
        <taxon>Actinomycetota</taxon>
        <taxon>Actinomycetes</taxon>
        <taxon>Micromonosporales</taxon>
        <taxon>Micromonosporaceae</taxon>
        <taxon>Rhizocola</taxon>
    </lineage>
</organism>
<evidence type="ECO:0000256" key="4">
    <source>
        <dbReference type="ARBA" id="ARBA00023002"/>
    </source>
</evidence>
<keyword evidence="9" id="KW-1185">Reference proteome</keyword>
<dbReference type="InterPro" id="IPR001128">
    <property type="entry name" value="Cyt_P450"/>
</dbReference>
<name>A0A8J3Q4X3_9ACTN</name>
<proteinExistence type="inferred from homology"/>
<evidence type="ECO:0000256" key="3">
    <source>
        <dbReference type="ARBA" id="ARBA00022723"/>
    </source>
</evidence>
<dbReference type="PRINTS" id="PR00359">
    <property type="entry name" value="BP450"/>
</dbReference>
<accession>A0A8J3Q4X3</accession>
<dbReference type="PANTHER" id="PTHR46696:SF6">
    <property type="entry name" value="P450, PUTATIVE (EUROFUNG)-RELATED"/>
    <property type="match status" value="1"/>
</dbReference>
<evidence type="ECO:0000256" key="6">
    <source>
        <dbReference type="ARBA" id="ARBA00023033"/>
    </source>
</evidence>
<dbReference type="GO" id="GO:0020037">
    <property type="term" value="F:heme binding"/>
    <property type="evidence" value="ECO:0007669"/>
    <property type="project" value="InterPro"/>
</dbReference>
<comment type="caution">
    <text evidence="8">The sequence shown here is derived from an EMBL/GenBank/DDBJ whole genome shotgun (WGS) entry which is preliminary data.</text>
</comment>
<comment type="similarity">
    <text evidence="1 7">Belongs to the cytochrome P450 family.</text>
</comment>
<dbReference type="PROSITE" id="PS00086">
    <property type="entry name" value="CYTOCHROME_P450"/>
    <property type="match status" value="1"/>
</dbReference>
<dbReference type="CDD" id="cd11031">
    <property type="entry name" value="Cyp158A-like"/>
    <property type="match status" value="1"/>
</dbReference>
<evidence type="ECO:0000256" key="5">
    <source>
        <dbReference type="ARBA" id="ARBA00023004"/>
    </source>
</evidence>
<dbReference type="GO" id="GO:0016705">
    <property type="term" value="F:oxidoreductase activity, acting on paired donors, with incorporation or reduction of molecular oxygen"/>
    <property type="evidence" value="ECO:0007669"/>
    <property type="project" value="InterPro"/>
</dbReference>
<dbReference type="GO" id="GO:0017000">
    <property type="term" value="P:antibiotic biosynthetic process"/>
    <property type="evidence" value="ECO:0007669"/>
    <property type="project" value="UniProtKB-ARBA"/>
</dbReference>
<dbReference type="RefSeq" id="WP_203907931.1">
    <property type="nucleotide sequence ID" value="NZ_BONY01000010.1"/>
</dbReference>